<accession>A0A495V9F8</accession>
<comment type="caution">
    <text evidence="1">The sequence shown here is derived from an EMBL/GenBank/DDBJ whole genome shotgun (WGS) entry which is preliminary data.</text>
</comment>
<name>A0A495V9F8_9GAMM</name>
<protein>
    <submittedName>
        <fullName evidence="1">Uncharacterized protein</fullName>
    </submittedName>
</protein>
<evidence type="ECO:0000313" key="1">
    <source>
        <dbReference type="EMBL" id="RKT46006.1"/>
    </source>
</evidence>
<dbReference type="PANTHER" id="PTHR35586">
    <property type="entry name" value="SLL1691 PROTEIN"/>
    <property type="match status" value="1"/>
</dbReference>
<sequence>MTDTAEPTPRSDHDSPWKEALEGYFPEFLALLFPRIHAGIDWSLGYRFLDKEFQQIVRDADTGRRYADKLVGLHCLDGQPAWVLVHVEVQGEPETAFAERMFVYNHKIRDAHGVPVASLAVLADTDPRFRPEHYHDDLWGCSVDFRFPVVKLIDWDTPEAWPALEASENPFALVVMAQIRAKATTDAETRKAWKFRLIRLMYDRGYARKTILELFRVIDWMIQLPATLETAFRQEIFTYEESKQMPYVTTVERAGIEKGNRQGEANLLLWQIENKFGADSAEALRERIESADSDTLRRWSVRILTADTPDALLQ</sequence>
<organism evidence="1 2">
    <name type="scientific">Thiocapsa rosea</name>
    <dbReference type="NCBI Taxonomy" id="69360"/>
    <lineage>
        <taxon>Bacteria</taxon>
        <taxon>Pseudomonadati</taxon>
        <taxon>Pseudomonadota</taxon>
        <taxon>Gammaproteobacteria</taxon>
        <taxon>Chromatiales</taxon>
        <taxon>Chromatiaceae</taxon>
        <taxon>Thiocapsa</taxon>
    </lineage>
</organism>
<proteinExistence type="predicted"/>
<gene>
    <name evidence="1" type="ORF">BDD21_3501</name>
</gene>
<reference evidence="1 2" key="1">
    <citation type="submission" date="2018-10" db="EMBL/GenBank/DDBJ databases">
        <title>Genomic Encyclopedia of Archaeal and Bacterial Type Strains, Phase II (KMG-II): from individual species to whole genera.</title>
        <authorList>
            <person name="Goeker M."/>
        </authorList>
    </citation>
    <scope>NUCLEOTIDE SEQUENCE [LARGE SCALE GENOMIC DNA]</scope>
    <source>
        <strain evidence="1 2">DSM 235</strain>
    </source>
</reference>
<dbReference type="EMBL" id="RBXL01000001">
    <property type="protein sequence ID" value="RKT46006.1"/>
    <property type="molecule type" value="Genomic_DNA"/>
</dbReference>
<dbReference type="Proteomes" id="UP000274556">
    <property type="component" value="Unassembled WGS sequence"/>
</dbReference>
<dbReference type="OrthoDB" id="5562276at2"/>
<dbReference type="PANTHER" id="PTHR35586:SF1">
    <property type="entry name" value="SLL1691 PROTEIN"/>
    <property type="match status" value="1"/>
</dbReference>
<dbReference type="AlphaFoldDB" id="A0A495V9F8"/>
<keyword evidence="2" id="KW-1185">Reference proteome</keyword>
<dbReference type="RefSeq" id="WP_120798184.1">
    <property type="nucleotide sequence ID" value="NZ_RBXL01000001.1"/>
</dbReference>
<evidence type="ECO:0000313" key="2">
    <source>
        <dbReference type="Proteomes" id="UP000274556"/>
    </source>
</evidence>